<dbReference type="SUPFAM" id="SSF53822">
    <property type="entry name" value="Periplasmic binding protein-like I"/>
    <property type="match status" value="1"/>
</dbReference>
<dbReference type="RefSeq" id="WP_137261559.1">
    <property type="nucleotide sequence ID" value="NZ_SZQL01000006.1"/>
</dbReference>
<organism evidence="1 2">
    <name type="scientific">Ilyomonas limi</name>
    <dbReference type="NCBI Taxonomy" id="2575867"/>
    <lineage>
        <taxon>Bacteria</taxon>
        <taxon>Pseudomonadati</taxon>
        <taxon>Bacteroidota</taxon>
        <taxon>Chitinophagia</taxon>
        <taxon>Chitinophagales</taxon>
        <taxon>Chitinophagaceae</taxon>
        <taxon>Ilyomonas</taxon>
    </lineage>
</organism>
<evidence type="ECO:0000313" key="1">
    <source>
        <dbReference type="EMBL" id="TKK68939.1"/>
    </source>
</evidence>
<dbReference type="Gene3D" id="3.40.50.2300">
    <property type="match status" value="2"/>
</dbReference>
<proteinExistence type="predicted"/>
<dbReference type="OrthoDB" id="2149800at2"/>
<gene>
    <name evidence="1" type="ORF">FC093_09600</name>
</gene>
<dbReference type="EMBL" id="SZQL01000006">
    <property type="protein sequence ID" value="TKK68939.1"/>
    <property type="molecule type" value="Genomic_DNA"/>
</dbReference>
<reference evidence="1 2" key="1">
    <citation type="submission" date="2019-05" db="EMBL/GenBank/DDBJ databases">
        <title>Panacibacter sp. strain 17mud1-8 Genome sequencing and assembly.</title>
        <authorList>
            <person name="Chhetri G."/>
        </authorList>
    </citation>
    <scope>NUCLEOTIDE SEQUENCE [LARGE SCALE GENOMIC DNA]</scope>
    <source>
        <strain evidence="1 2">17mud1-8</strain>
    </source>
</reference>
<protein>
    <recommendedName>
        <fullName evidence="3">Amino acid ABC transporter substrate-binding protein</fullName>
    </recommendedName>
</protein>
<comment type="caution">
    <text evidence="1">The sequence shown here is derived from an EMBL/GenBank/DDBJ whole genome shotgun (WGS) entry which is preliminary data.</text>
</comment>
<name>A0A4U3L3R0_9BACT</name>
<dbReference type="Proteomes" id="UP000305848">
    <property type="component" value="Unassembled WGS sequence"/>
</dbReference>
<keyword evidence="2" id="KW-1185">Reference proteome</keyword>
<evidence type="ECO:0008006" key="3">
    <source>
        <dbReference type="Google" id="ProtNLM"/>
    </source>
</evidence>
<accession>A0A4U3L3R0</accession>
<dbReference type="InterPro" id="IPR028082">
    <property type="entry name" value="Peripla_BP_I"/>
</dbReference>
<dbReference type="AlphaFoldDB" id="A0A4U3L3R0"/>
<sequence>MKQKFIVLFAVLIVFSDHIIAQPPARQKIAVLAPLYLDSAFSDYTYQLGNKFIPQYILTGLDFYNGVMLAVDTLQKEHANIEVWVYDTKKKDTDINAILRSMSFQNFSLIIASLNNTDEQKAVSDFSFYYNIPVVSATYPNDANVTDNPFFILLNSTLKTHVNGVFRYVQQNYAGAKPVFITRNEPLENRVLADFKANNPGAFNLTYRTLTLNNEEVSINNLIPYLDSTRTNVLVCGSLNPTFTGTIAKALCENPQYKTTLIGMPNWDGIRELNKLDCNSLEIIYSTPYNYSRSDSIGYNISQSYRDKFFTRPSDMVYKGYEAMYHFTHLLLDYKYDFINHLSENKYVVSNNFSIRPVMMTDTSFVPSYLENQNLYFVKKVNGLVVSVVELAR</sequence>
<evidence type="ECO:0000313" key="2">
    <source>
        <dbReference type="Proteomes" id="UP000305848"/>
    </source>
</evidence>